<dbReference type="InterPro" id="IPR036388">
    <property type="entry name" value="WH-like_DNA-bd_sf"/>
</dbReference>
<protein>
    <recommendedName>
        <fullName evidence="5">Trehalose operon repressor</fullName>
    </recommendedName>
</protein>
<dbReference type="Gene3D" id="1.10.10.10">
    <property type="entry name" value="Winged helix-like DNA-binding domain superfamily/Winged helix DNA-binding domain"/>
    <property type="match status" value="1"/>
</dbReference>
<evidence type="ECO:0000259" key="6">
    <source>
        <dbReference type="PROSITE" id="PS50949"/>
    </source>
</evidence>
<dbReference type="CDD" id="cd07377">
    <property type="entry name" value="WHTH_GntR"/>
    <property type="match status" value="1"/>
</dbReference>
<evidence type="ECO:0000313" key="8">
    <source>
        <dbReference type="Proteomes" id="UP000005850"/>
    </source>
</evidence>
<evidence type="ECO:0000256" key="1">
    <source>
        <dbReference type="ARBA" id="ARBA00022491"/>
    </source>
</evidence>
<dbReference type="SMART" id="SM00866">
    <property type="entry name" value="UTRA"/>
    <property type="match status" value="1"/>
</dbReference>
<dbReference type="FunFam" id="3.40.1410.10:FF:000008">
    <property type="entry name" value="Transcriptional regulator, GntR family"/>
    <property type="match status" value="1"/>
</dbReference>
<dbReference type="PROSITE" id="PS50949">
    <property type="entry name" value="HTH_GNTR"/>
    <property type="match status" value="1"/>
</dbReference>
<organism evidence="7 8">
    <name type="scientific">Brevibacillus laterosporus LMG 15441</name>
    <dbReference type="NCBI Taxonomy" id="1042163"/>
    <lineage>
        <taxon>Bacteria</taxon>
        <taxon>Bacillati</taxon>
        <taxon>Bacillota</taxon>
        <taxon>Bacilli</taxon>
        <taxon>Bacillales</taxon>
        <taxon>Paenibacillaceae</taxon>
        <taxon>Brevibacillus</taxon>
    </lineage>
</organism>
<dbReference type="RefSeq" id="WP_003335211.1">
    <property type="nucleotide sequence ID" value="NZ_CP007806.1"/>
</dbReference>
<sequence length="236" mass="27352">MNRRYLAIYEEIRQGIIEGVYPPGEKLPSENDFCKKFETSRGTIRRALDMLAEEGLVNSMHGKGVFVLDQNTISFSFGGLVSFKEANENSGVVFSTTVPFFTELVIDKKLEQKTHLPNGIDVYHLYRVRKLDGERVILDINYFSKEKCAGLTPEIAEKSIYDYIENDLELKIGFAQRVIQVEQATGKDREYLDMKAFGFVVVVRNYVHLYDGTIFEYTESRHRPDRFVFTDFARRR</sequence>
<dbReference type="Pfam" id="PF07702">
    <property type="entry name" value="UTRA"/>
    <property type="match status" value="1"/>
</dbReference>
<dbReference type="SMART" id="SM00345">
    <property type="entry name" value="HTH_GNTR"/>
    <property type="match status" value="1"/>
</dbReference>
<dbReference type="GO" id="GO:0003677">
    <property type="term" value="F:DNA binding"/>
    <property type="evidence" value="ECO:0007669"/>
    <property type="project" value="UniProtKB-UniRule"/>
</dbReference>
<gene>
    <name evidence="7" type="primary">treR</name>
    <name evidence="7" type="ORF">BRLA_c009410</name>
</gene>
<evidence type="ECO:0000256" key="4">
    <source>
        <dbReference type="ARBA" id="ARBA00023163"/>
    </source>
</evidence>
<evidence type="ECO:0000256" key="2">
    <source>
        <dbReference type="ARBA" id="ARBA00023015"/>
    </source>
</evidence>
<dbReference type="PANTHER" id="PTHR44846">
    <property type="entry name" value="MANNOSYL-D-GLYCERATE TRANSPORT/METABOLISM SYSTEM REPRESSOR MNGR-RELATED"/>
    <property type="match status" value="1"/>
</dbReference>
<dbReference type="NCBIfam" id="TIGR02404">
    <property type="entry name" value="trehalos_R_Bsub"/>
    <property type="match status" value="1"/>
</dbReference>
<dbReference type="Pfam" id="PF00392">
    <property type="entry name" value="GntR"/>
    <property type="match status" value="1"/>
</dbReference>
<name>A0A075QY52_BRELA</name>
<dbReference type="InterPro" id="IPR011663">
    <property type="entry name" value="UTRA"/>
</dbReference>
<reference evidence="7 8" key="1">
    <citation type="journal article" date="2011" name="J. Bacteriol.">
        <title>Genome sequence of Brevibacillus laterosporus LMG 15441, a pathogen of invertebrates.</title>
        <authorList>
            <person name="Djukic M."/>
            <person name="Poehlein A."/>
            <person name="Thurmer A."/>
            <person name="Daniel R."/>
        </authorList>
    </citation>
    <scope>NUCLEOTIDE SEQUENCE [LARGE SCALE GENOMIC DNA]</scope>
    <source>
        <strain evidence="7 8">LMG 15441</strain>
    </source>
</reference>
<dbReference type="InterPro" id="IPR000524">
    <property type="entry name" value="Tscrpt_reg_HTH_GntR"/>
</dbReference>
<dbReference type="SUPFAM" id="SSF64288">
    <property type="entry name" value="Chorismate lyase-like"/>
    <property type="match status" value="1"/>
</dbReference>
<keyword evidence="8" id="KW-1185">Reference proteome</keyword>
<dbReference type="SUPFAM" id="SSF46785">
    <property type="entry name" value="Winged helix' DNA-binding domain"/>
    <property type="match status" value="1"/>
</dbReference>
<evidence type="ECO:0000313" key="7">
    <source>
        <dbReference type="EMBL" id="AIG25282.1"/>
    </source>
</evidence>
<dbReference type="STRING" id="1042163.BRLA_c009410"/>
<keyword evidence="2" id="KW-0805">Transcription regulation</keyword>
<dbReference type="AlphaFoldDB" id="A0A075QY52"/>
<dbReference type="InterPro" id="IPR050679">
    <property type="entry name" value="Bact_HTH_transcr_reg"/>
</dbReference>
<dbReference type="eggNOG" id="COG2188">
    <property type="taxonomic scope" value="Bacteria"/>
</dbReference>
<keyword evidence="4" id="KW-0804">Transcription</keyword>
<dbReference type="KEGG" id="blr:BRLA_c009410"/>
<feature type="domain" description="HTH gntR-type" evidence="6">
    <location>
        <begin position="2"/>
        <end position="70"/>
    </location>
</feature>
<dbReference type="EMBL" id="CP007806">
    <property type="protein sequence ID" value="AIG25282.1"/>
    <property type="molecule type" value="Genomic_DNA"/>
</dbReference>
<evidence type="ECO:0000256" key="5">
    <source>
        <dbReference type="NCBIfam" id="TIGR02404"/>
    </source>
</evidence>
<dbReference type="PRINTS" id="PR00035">
    <property type="entry name" value="HTHGNTR"/>
</dbReference>
<accession>A0A075QY52</accession>
<keyword evidence="1" id="KW-0678">Repressor</keyword>
<dbReference type="PANTHER" id="PTHR44846:SF12">
    <property type="entry name" value="HTH-TYPE TRANSCRIPTIONAL REGULATOR TRER"/>
    <property type="match status" value="1"/>
</dbReference>
<dbReference type="InterPro" id="IPR028978">
    <property type="entry name" value="Chorismate_lyase_/UTRA_dom_sf"/>
</dbReference>
<dbReference type="GO" id="GO:0045892">
    <property type="term" value="P:negative regulation of DNA-templated transcription"/>
    <property type="evidence" value="ECO:0007669"/>
    <property type="project" value="TreeGrafter"/>
</dbReference>
<dbReference type="InterPro" id="IPR036390">
    <property type="entry name" value="WH_DNA-bd_sf"/>
</dbReference>
<dbReference type="Proteomes" id="UP000005850">
    <property type="component" value="Chromosome"/>
</dbReference>
<dbReference type="GO" id="GO:0003700">
    <property type="term" value="F:DNA-binding transcription factor activity"/>
    <property type="evidence" value="ECO:0007669"/>
    <property type="project" value="UniProtKB-UniRule"/>
</dbReference>
<evidence type="ECO:0000256" key="3">
    <source>
        <dbReference type="ARBA" id="ARBA00023125"/>
    </source>
</evidence>
<keyword evidence="3" id="KW-0238">DNA-binding</keyword>
<dbReference type="HOGENOM" id="CLU_063236_5_2_9"/>
<dbReference type="InterPro" id="IPR012770">
    <property type="entry name" value="TreR"/>
</dbReference>
<proteinExistence type="predicted"/>
<dbReference type="Gene3D" id="3.40.1410.10">
    <property type="entry name" value="Chorismate lyase-like"/>
    <property type="match status" value="1"/>
</dbReference>